<evidence type="ECO:0000256" key="4">
    <source>
        <dbReference type="ARBA" id="ARBA00022692"/>
    </source>
</evidence>
<keyword evidence="8" id="KW-0966">Cell projection</keyword>
<dbReference type="AlphaFoldDB" id="A0A0W0W0I8"/>
<accession>A0A0W0W0I8</accession>
<feature type="transmembrane region" description="Helical" evidence="7">
    <location>
        <begin position="38"/>
        <end position="58"/>
    </location>
</feature>
<feature type="transmembrane region" description="Helical" evidence="7">
    <location>
        <begin position="120"/>
        <end position="136"/>
    </location>
</feature>
<dbReference type="InterPro" id="IPR002010">
    <property type="entry name" value="T3SS_IM_R"/>
</dbReference>
<reference evidence="8 9" key="1">
    <citation type="submission" date="2015-11" db="EMBL/GenBank/DDBJ databases">
        <title>Genomic analysis of 38 Legionella species identifies large and diverse effector repertoires.</title>
        <authorList>
            <person name="Burstein D."/>
            <person name="Amaro F."/>
            <person name="Zusman T."/>
            <person name="Lifshitz Z."/>
            <person name="Cohen O."/>
            <person name="Gilbert J.A."/>
            <person name="Pupko T."/>
            <person name="Shuman H.A."/>
            <person name="Segal G."/>
        </authorList>
    </citation>
    <scope>NUCLEOTIDE SEQUENCE [LARGE SCALE GENOMIC DNA]</scope>
    <source>
        <strain evidence="8 9">PX-1-G2-E2</strain>
    </source>
</reference>
<dbReference type="PATRIC" id="fig|466.6.peg.1705"/>
<evidence type="ECO:0000256" key="1">
    <source>
        <dbReference type="ARBA" id="ARBA00004651"/>
    </source>
</evidence>
<keyword evidence="9" id="KW-1185">Reference proteome</keyword>
<keyword evidence="4 7" id="KW-0812">Transmembrane</keyword>
<dbReference type="RefSeq" id="WP_058452388.1">
    <property type="nucleotide sequence ID" value="NZ_CAAAIB010000004.1"/>
</dbReference>
<feature type="transmembrane region" description="Helical" evidence="7">
    <location>
        <begin position="173"/>
        <end position="199"/>
    </location>
</feature>
<feature type="transmembrane region" description="Helical" evidence="7">
    <location>
        <begin position="6"/>
        <end position="26"/>
    </location>
</feature>
<keyword evidence="5 7" id="KW-1133">Transmembrane helix</keyword>
<dbReference type="Pfam" id="PF01311">
    <property type="entry name" value="Bac_export_1"/>
    <property type="match status" value="1"/>
</dbReference>
<comment type="caution">
    <text evidence="8">The sequence shown here is derived from an EMBL/GenBank/DDBJ whole genome shotgun (WGS) entry which is preliminary data.</text>
</comment>
<dbReference type="STRING" id="466.Lmac_1619"/>
<proteinExistence type="inferred from homology"/>
<feature type="transmembrane region" description="Helical" evidence="7">
    <location>
        <begin position="142"/>
        <end position="161"/>
    </location>
</feature>
<keyword evidence="6 7" id="KW-0472">Membrane</keyword>
<evidence type="ECO:0000256" key="3">
    <source>
        <dbReference type="ARBA" id="ARBA00022475"/>
    </source>
</evidence>
<feature type="transmembrane region" description="Helical" evidence="7">
    <location>
        <begin position="211"/>
        <end position="231"/>
    </location>
</feature>
<comment type="subcellular location">
    <subcellularLocation>
        <location evidence="1">Cell membrane</location>
        <topology evidence="1">Multi-pass membrane protein</topology>
    </subcellularLocation>
</comment>
<dbReference type="GO" id="GO:0005886">
    <property type="term" value="C:plasma membrane"/>
    <property type="evidence" value="ECO:0007669"/>
    <property type="project" value="UniProtKB-SubCell"/>
</dbReference>
<evidence type="ECO:0000313" key="8">
    <source>
        <dbReference type="EMBL" id="KTD25848.1"/>
    </source>
</evidence>
<dbReference type="PRINTS" id="PR00953">
    <property type="entry name" value="TYPE3IMRPROT"/>
</dbReference>
<keyword evidence="8" id="KW-0282">Flagellum</keyword>
<comment type="similarity">
    <text evidence="2">Belongs to the FliR/MopE/SpaR family.</text>
</comment>
<name>A0A0W0W0I8_9GAMM</name>
<evidence type="ECO:0000256" key="6">
    <source>
        <dbReference type="ARBA" id="ARBA00023136"/>
    </source>
</evidence>
<keyword evidence="8" id="KW-0969">Cilium</keyword>
<evidence type="ECO:0000256" key="2">
    <source>
        <dbReference type="ARBA" id="ARBA00009772"/>
    </source>
</evidence>
<evidence type="ECO:0000256" key="5">
    <source>
        <dbReference type="ARBA" id="ARBA00022989"/>
    </source>
</evidence>
<evidence type="ECO:0000313" key="9">
    <source>
        <dbReference type="Proteomes" id="UP000054908"/>
    </source>
</evidence>
<dbReference type="GO" id="GO:0006605">
    <property type="term" value="P:protein targeting"/>
    <property type="evidence" value="ECO:0007669"/>
    <property type="project" value="InterPro"/>
</dbReference>
<dbReference type="PANTHER" id="PTHR30065:SF1">
    <property type="entry name" value="SURFACE PRESENTATION OF ANTIGENS PROTEIN SPAR"/>
    <property type="match status" value="1"/>
</dbReference>
<dbReference type="Proteomes" id="UP000054908">
    <property type="component" value="Unassembled WGS sequence"/>
</dbReference>
<keyword evidence="3" id="KW-1003">Cell membrane</keyword>
<protein>
    <submittedName>
        <fullName evidence="8">Flagellar biosynthetic protein fliR</fullName>
    </submittedName>
</protein>
<dbReference type="PANTHER" id="PTHR30065">
    <property type="entry name" value="FLAGELLAR BIOSYNTHETIC PROTEIN FLIR"/>
    <property type="match status" value="1"/>
</dbReference>
<sequence>MITLSYSPFAVLFLVAIRLGVVLIFTPIQAVSQLPLSIRLFIVFALSLLLVSHLSLSTQQLNELSLVAAALVEFSNGLILSLSLYAAFAVFQVAGQLIDTQIGLNSLAILNPSEHTYDPLTGRLFTLLGVLTFFALHGHHRLIQGLAFSLAIIPPGKLILFKHFHLLTSQFGLVFTLSWMLAAPVLIGLLLIELLSAVITRNMPQISTYFLALPLKILLGFVLLTFILNYITPLMERLFNLCFQTWQEVML</sequence>
<dbReference type="OrthoDB" id="7014237at2"/>
<evidence type="ECO:0000256" key="7">
    <source>
        <dbReference type="SAM" id="Phobius"/>
    </source>
</evidence>
<organism evidence="8 9">
    <name type="scientific">Legionella maceachernii</name>
    <dbReference type="NCBI Taxonomy" id="466"/>
    <lineage>
        <taxon>Bacteria</taxon>
        <taxon>Pseudomonadati</taxon>
        <taxon>Pseudomonadota</taxon>
        <taxon>Gammaproteobacteria</taxon>
        <taxon>Legionellales</taxon>
        <taxon>Legionellaceae</taxon>
        <taxon>Legionella</taxon>
    </lineage>
</organism>
<dbReference type="EMBL" id="LNYL01000042">
    <property type="protein sequence ID" value="KTD25848.1"/>
    <property type="molecule type" value="Genomic_DNA"/>
</dbReference>
<gene>
    <name evidence="8" type="primary">fliR</name>
    <name evidence="8" type="ORF">Lmac_1619</name>
</gene>